<dbReference type="RefSeq" id="WP_107934064.1">
    <property type="nucleotide sequence ID" value="NZ_JASPFM010000001.1"/>
</dbReference>
<evidence type="ECO:0000256" key="3">
    <source>
        <dbReference type="ARBA" id="ARBA00023163"/>
    </source>
</evidence>
<dbReference type="InterPro" id="IPR011711">
    <property type="entry name" value="GntR_C"/>
</dbReference>
<proteinExistence type="predicted"/>
<dbReference type="PROSITE" id="PS50949">
    <property type="entry name" value="HTH_GNTR"/>
    <property type="match status" value="1"/>
</dbReference>
<keyword evidence="1" id="KW-0805">Transcription regulation</keyword>
<evidence type="ECO:0000259" key="4">
    <source>
        <dbReference type="PROSITE" id="PS50949"/>
    </source>
</evidence>
<protein>
    <submittedName>
        <fullName evidence="5">GntR family transcriptional regulator</fullName>
    </submittedName>
</protein>
<dbReference type="Gene3D" id="1.10.10.10">
    <property type="entry name" value="Winged helix-like DNA-binding domain superfamily/Winged helix DNA-binding domain"/>
    <property type="match status" value="1"/>
</dbReference>
<dbReference type="Pfam" id="PF00392">
    <property type="entry name" value="GntR"/>
    <property type="match status" value="1"/>
</dbReference>
<reference evidence="5 6" key="1">
    <citation type="submission" date="2018-04" db="EMBL/GenBank/DDBJ databases">
        <title>Genomic Encyclopedia of Type Strains, Phase III (KMG-III): the genomes of soil and plant-associated and newly described type strains.</title>
        <authorList>
            <person name="Whitman W."/>
        </authorList>
    </citation>
    <scope>NUCLEOTIDE SEQUENCE [LARGE SCALE GENOMIC DNA]</scope>
    <source>
        <strain evidence="5 6">NW12</strain>
    </source>
</reference>
<gene>
    <name evidence="5" type="ORF">C8J24_3314</name>
</gene>
<dbReference type="CDD" id="cd07377">
    <property type="entry name" value="WHTH_GntR"/>
    <property type="match status" value="1"/>
</dbReference>
<organism evidence="5 6">
    <name type="scientific">Sphingomonas aerolata</name>
    <dbReference type="NCBI Taxonomy" id="185951"/>
    <lineage>
        <taxon>Bacteria</taxon>
        <taxon>Pseudomonadati</taxon>
        <taxon>Pseudomonadota</taxon>
        <taxon>Alphaproteobacteria</taxon>
        <taxon>Sphingomonadales</taxon>
        <taxon>Sphingomonadaceae</taxon>
        <taxon>Sphingomonas</taxon>
    </lineage>
</organism>
<feature type="domain" description="HTH gntR-type" evidence="4">
    <location>
        <begin position="12"/>
        <end position="80"/>
    </location>
</feature>
<dbReference type="SMART" id="SM00895">
    <property type="entry name" value="FCD"/>
    <property type="match status" value="1"/>
</dbReference>
<accession>A0A2T4YNV4</accession>
<evidence type="ECO:0000256" key="2">
    <source>
        <dbReference type="ARBA" id="ARBA00023125"/>
    </source>
</evidence>
<dbReference type="Gene3D" id="1.20.120.530">
    <property type="entry name" value="GntR ligand-binding domain-like"/>
    <property type="match status" value="1"/>
</dbReference>
<dbReference type="GO" id="GO:0003700">
    <property type="term" value="F:DNA-binding transcription factor activity"/>
    <property type="evidence" value="ECO:0007669"/>
    <property type="project" value="InterPro"/>
</dbReference>
<keyword evidence="3" id="KW-0804">Transcription</keyword>
<dbReference type="PANTHER" id="PTHR43537">
    <property type="entry name" value="TRANSCRIPTIONAL REGULATOR, GNTR FAMILY"/>
    <property type="match status" value="1"/>
</dbReference>
<evidence type="ECO:0000313" key="5">
    <source>
        <dbReference type="EMBL" id="PTM45094.1"/>
    </source>
</evidence>
<evidence type="ECO:0000256" key="1">
    <source>
        <dbReference type="ARBA" id="ARBA00023015"/>
    </source>
</evidence>
<dbReference type="InterPro" id="IPR000524">
    <property type="entry name" value="Tscrpt_reg_HTH_GntR"/>
</dbReference>
<dbReference type="Proteomes" id="UP000240996">
    <property type="component" value="Unassembled WGS sequence"/>
</dbReference>
<keyword evidence="6" id="KW-1185">Reference proteome</keyword>
<dbReference type="SMART" id="SM00345">
    <property type="entry name" value="HTH_GNTR"/>
    <property type="match status" value="1"/>
</dbReference>
<dbReference type="SUPFAM" id="SSF48008">
    <property type="entry name" value="GntR ligand-binding domain-like"/>
    <property type="match status" value="1"/>
</dbReference>
<dbReference type="PANTHER" id="PTHR43537:SF5">
    <property type="entry name" value="UXU OPERON TRANSCRIPTIONAL REGULATOR"/>
    <property type="match status" value="1"/>
</dbReference>
<dbReference type="InterPro" id="IPR036390">
    <property type="entry name" value="WH_DNA-bd_sf"/>
</dbReference>
<sequence>MSATSVRLIEGGSLVDQAVHAVRTHIRTNDMKVGDTLPSEGHFATELGVSRPVLREAFGALAALRLIDVGNGRRARVAAIDGSVMATSLDHAVATAQISMVQIWDVRRTLELRTAELAAIDRTDEEARTIIGLAEAMEAAGSDIDALTRHDIAFHQAIAQAGRNMLFLQIIRSFAPMMVHAVPAAWATRTTARQRAAVLAHHHALARTIADRDPKAATAAMNTHFVASIGDLFARRESDN</sequence>
<dbReference type="InterPro" id="IPR036388">
    <property type="entry name" value="WH-like_DNA-bd_sf"/>
</dbReference>
<dbReference type="InterPro" id="IPR008920">
    <property type="entry name" value="TF_FadR/GntR_C"/>
</dbReference>
<name>A0A2T4YNV4_9SPHN</name>
<comment type="caution">
    <text evidence="5">The sequence shown here is derived from an EMBL/GenBank/DDBJ whole genome shotgun (WGS) entry which is preliminary data.</text>
</comment>
<dbReference type="GO" id="GO:0003677">
    <property type="term" value="F:DNA binding"/>
    <property type="evidence" value="ECO:0007669"/>
    <property type="project" value="UniProtKB-KW"/>
</dbReference>
<dbReference type="Pfam" id="PF07729">
    <property type="entry name" value="FCD"/>
    <property type="match status" value="1"/>
</dbReference>
<dbReference type="EMBL" id="PZZN01000003">
    <property type="protein sequence ID" value="PTM45094.1"/>
    <property type="molecule type" value="Genomic_DNA"/>
</dbReference>
<dbReference type="AlphaFoldDB" id="A0A2T4YNV4"/>
<keyword evidence="2" id="KW-0238">DNA-binding</keyword>
<evidence type="ECO:0000313" key="6">
    <source>
        <dbReference type="Proteomes" id="UP000240996"/>
    </source>
</evidence>
<dbReference type="SUPFAM" id="SSF46785">
    <property type="entry name" value="Winged helix' DNA-binding domain"/>
    <property type="match status" value="1"/>
</dbReference>